<feature type="domain" description="Protein kinase" evidence="2">
    <location>
        <begin position="31"/>
        <end position="337"/>
    </location>
</feature>
<comment type="caution">
    <text evidence="3">The sequence shown here is derived from an EMBL/GenBank/DDBJ whole genome shotgun (WGS) entry which is preliminary data.</text>
</comment>
<dbReference type="AlphaFoldDB" id="A0AAN8UP51"/>
<dbReference type="SUPFAM" id="SSF52058">
    <property type="entry name" value="L domain-like"/>
    <property type="match status" value="1"/>
</dbReference>
<dbReference type="Gene3D" id="1.10.510.10">
    <property type="entry name" value="Transferase(Phosphotransferase) domain 1"/>
    <property type="match status" value="1"/>
</dbReference>
<dbReference type="PANTHER" id="PTHR48007">
    <property type="entry name" value="LEUCINE-RICH REPEAT RECEPTOR-LIKE PROTEIN KINASE PXC1"/>
    <property type="match status" value="1"/>
</dbReference>
<protein>
    <submittedName>
        <fullName evidence="3">Protein kinase domain</fullName>
    </submittedName>
</protein>
<dbReference type="InterPro" id="IPR011009">
    <property type="entry name" value="Kinase-like_dom_sf"/>
</dbReference>
<feature type="region of interest" description="Disordered" evidence="1">
    <location>
        <begin position="339"/>
        <end position="359"/>
    </location>
</feature>
<accession>A0AAN8UP51</accession>
<evidence type="ECO:0000313" key="3">
    <source>
        <dbReference type="EMBL" id="KAK6916399.1"/>
    </source>
</evidence>
<reference evidence="3 4" key="1">
    <citation type="submission" date="2023-12" db="EMBL/GenBank/DDBJ databases">
        <title>A high-quality genome assembly for Dillenia turbinata (Dilleniales).</title>
        <authorList>
            <person name="Chanderbali A."/>
        </authorList>
    </citation>
    <scope>NUCLEOTIDE SEQUENCE [LARGE SCALE GENOMIC DNA]</scope>
    <source>
        <strain evidence="3">LSX21</strain>
        <tissue evidence="3">Leaf</tissue>
    </source>
</reference>
<sequence length="359" mass="39535">MSKVISLVLPNNQLLGSIPPDLFFIEHLKHVDLSNNIFNGTLPSSLFLNSSGLQAVLEDGSVFAVKRLGEVGVEKRKEFESVMRGIGKLRHPNLVRVRGFYWGDDEKLVICDYVSNGCLANISYRKVGSSPSHLPFKVRLRIARGIARGLAYIHEKKHVHGNLKPSNILLDSDMEPVIGDLGLNCLAASSGHRFESKSCSGSHDAISNVSIGGSPYGAPNGSVGFQSPYYAPESLKSLKPNPRWDVYSFGIILLELLTGRVFLDKDLAQLTSESTVDEKNRVVRMADVAIRAEMADNEDTMLACFKLGLSCACIVPQKRPTTKEALLVSKAKIHRSFVRSEEKKKKKEKGKKTPSPIYV</sequence>
<proteinExistence type="predicted"/>
<dbReference type="GO" id="GO:0005524">
    <property type="term" value="F:ATP binding"/>
    <property type="evidence" value="ECO:0007669"/>
    <property type="project" value="InterPro"/>
</dbReference>
<dbReference type="InterPro" id="IPR000719">
    <property type="entry name" value="Prot_kinase_dom"/>
</dbReference>
<dbReference type="SUPFAM" id="SSF56112">
    <property type="entry name" value="Protein kinase-like (PK-like)"/>
    <property type="match status" value="1"/>
</dbReference>
<keyword evidence="4" id="KW-1185">Reference proteome</keyword>
<dbReference type="Proteomes" id="UP001370490">
    <property type="component" value="Unassembled WGS sequence"/>
</dbReference>
<keyword evidence="3" id="KW-0418">Kinase</keyword>
<organism evidence="3 4">
    <name type="scientific">Dillenia turbinata</name>
    <dbReference type="NCBI Taxonomy" id="194707"/>
    <lineage>
        <taxon>Eukaryota</taxon>
        <taxon>Viridiplantae</taxon>
        <taxon>Streptophyta</taxon>
        <taxon>Embryophyta</taxon>
        <taxon>Tracheophyta</taxon>
        <taxon>Spermatophyta</taxon>
        <taxon>Magnoliopsida</taxon>
        <taxon>eudicotyledons</taxon>
        <taxon>Gunneridae</taxon>
        <taxon>Pentapetalae</taxon>
        <taxon>Dilleniales</taxon>
        <taxon>Dilleniaceae</taxon>
        <taxon>Dillenia</taxon>
    </lineage>
</organism>
<evidence type="ECO:0000259" key="2">
    <source>
        <dbReference type="PROSITE" id="PS50011"/>
    </source>
</evidence>
<dbReference type="Gene3D" id="3.80.10.10">
    <property type="entry name" value="Ribonuclease Inhibitor"/>
    <property type="match status" value="1"/>
</dbReference>
<dbReference type="GO" id="GO:0004672">
    <property type="term" value="F:protein kinase activity"/>
    <property type="evidence" value="ECO:0007669"/>
    <property type="project" value="InterPro"/>
</dbReference>
<dbReference type="PANTHER" id="PTHR48007:SF47">
    <property type="entry name" value="PROTEIN KINASE DOMAIN-CONTAINING PROTEIN"/>
    <property type="match status" value="1"/>
</dbReference>
<name>A0AAN8UP51_9MAGN</name>
<dbReference type="Gene3D" id="3.30.200.20">
    <property type="entry name" value="Phosphorylase Kinase, domain 1"/>
    <property type="match status" value="1"/>
</dbReference>
<gene>
    <name evidence="3" type="ORF">RJ641_019260</name>
</gene>
<dbReference type="EMBL" id="JBAMMX010000024">
    <property type="protein sequence ID" value="KAK6916399.1"/>
    <property type="molecule type" value="Genomic_DNA"/>
</dbReference>
<evidence type="ECO:0000313" key="4">
    <source>
        <dbReference type="Proteomes" id="UP001370490"/>
    </source>
</evidence>
<dbReference type="Pfam" id="PF00069">
    <property type="entry name" value="Pkinase"/>
    <property type="match status" value="1"/>
</dbReference>
<evidence type="ECO:0000256" key="1">
    <source>
        <dbReference type="SAM" id="MobiDB-lite"/>
    </source>
</evidence>
<dbReference type="PROSITE" id="PS50011">
    <property type="entry name" value="PROTEIN_KINASE_DOM"/>
    <property type="match status" value="1"/>
</dbReference>
<dbReference type="InterPro" id="IPR032675">
    <property type="entry name" value="LRR_dom_sf"/>
</dbReference>
<keyword evidence="3" id="KW-0808">Transferase</keyword>
<dbReference type="InterPro" id="IPR046959">
    <property type="entry name" value="PRK1-6/SRF4-like"/>
</dbReference>